<keyword evidence="2" id="KW-1185">Reference proteome</keyword>
<dbReference type="STRING" id="1943.AQJ64_04095"/>
<accession>A0A101T9B9</accession>
<dbReference type="Proteomes" id="UP000052982">
    <property type="component" value="Unassembled WGS sequence"/>
</dbReference>
<evidence type="ECO:0000313" key="1">
    <source>
        <dbReference type="EMBL" id="KUN88127.1"/>
    </source>
</evidence>
<dbReference type="EMBL" id="LMWW01000006">
    <property type="protein sequence ID" value="KUN88127.1"/>
    <property type="molecule type" value="Genomic_DNA"/>
</dbReference>
<evidence type="ECO:0000313" key="2">
    <source>
        <dbReference type="Proteomes" id="UP000052982"/>
    </source>
</evidence>
<name>A0A101T9B9_9ACTN</name>
<proteinExistence type="predicted"/>
<dbReference type="AlphaFoldDB" id="A0A101T9B9"/>
<reference evidence="1 2" key="1">
    <citation type="submission" date="2015-10" db="EMBL/GenBank/DDBJ databases">
        <title>Draft genome sequence of Streptomyces griseoruber DSM 40281, type strain for the species Streptomyces griseoruber.</title>
        <authorList>
            <person name="Ruckert C."/>
            <person name="Winkler A."/>
            <person name="Kalinowski J."/>
            <person name="Kampfer P."/>
            <person name="Glaeser S."/>
        </authorList>
    </citation>
    <scope>NUCLEOTIDE SEQUENCE [LARGE SCALE GENOMIC DNA]</scope>
    <source>
        <strain evidence="1 2">DSM 40281</strain>
    </source>
</reference>
<dbReference type="Gene3D" id="1.20.1090.10">
    <property type="entry name" value="Dehydroquinate synthase-like - alpha domain"/>
    <property type="match status" value="1"/>
</dbReference>
<protein>
    <submittedName>
        <fullName evidence="1">Uncharacterized protein</fullName>
    </submittedName>
</protein>
<comment type="caution">
    <text evidence="1">The sequence shown here is derived from an EMBL/GenBank/DDBJ whole genome shotgun (WGS) entry which is preliminary data.</text>
</comment>
<gene>
    <name evidence="1" type="ORF">AQJ64_04095</name>
</gene>
<sequence>MRAADATPLQSAELDVWQELGLTERDFDEITAQAQAQPYANPRPVTAQALRFLLTQALKGTLA</sequence>
<organism evidence="1 2">
    <name type="scientific">Streptomyces griseoruber</name>
    <dbReference type="NCBI Taxonomy" id="1943"/>
    <lineage>
        <taxon>Bacteria</taxon>
        <taxon>Bacillati</taxon>
        <taxon>Actinomycetota</taxon>
        <taxon>Actinomycetes</taxon>
        <taxon>Kitasatosporales</taxon>
        <taxon>Streptomycetaceae</taxon>
        <taxon>Streptomyces</taxon>
    </lineage>
</organism>